<evidence type="ECO:0000256" key="6">
    <source>
        <dbReference type="ARBA" id="ARBA00022692"/>
    </source>
</evidence>
<evidence type="ECO:0000256" key="11">
    <source>
        <dbReference type="SAM" id="MobiDB-lite"/>
    </source>
</evidence>
<dbReference type="Gene3D" id="3.30.565.10">
    <property type="entry name" value="Histidine kinase-like ATPase, C-terminal domain"/>
    <property type="match status" value="1"/>
</dbReference>
<evidence type="ECO:0000256" key="12">
    <source>
        <dbReference type="SAM" id="Phobius"/>
    </source>
</evidence>
<dbReference type="InterPro" id="IPR005467">
    <property type="entry name" value="His_kinase_dom"/>
</dbReference>
<proteinExistence type="predicted"/>
<feature type="region of interest" description="Disordered" evidence="11">
    <location>
        <begin position="399"/>
        <end position="421"/>
    </location>
</feature>
<evidence type="ECO:0000259" key="13">
    <source>
        <dbReference type="PROSITE" id="PS50109"/>
    </source>
</evidence>
<dbReference type="Gene3D" id="1.10.287.130">
    <property type="match status" value="1"/>
</dbReference>
<keyword evidence="7 15" id="KW-0418">Kinase</keyword>
<accession>A0ABR7SU42</accession>
<name>A0ABR7SU42_9ACTN</name>
<dbReference type="PANTHER" id="PTHR45436:SF5">
    <property type="entry name" value="SENSOR HISTIDINE KINASE TRCS"/>
    <property type="match status" value="1"/>
</dbReference>
<gene>
    <name evidence="15" type="ORF">H9Y04_41475</name>
</gene>
<dbReference type="CDD" id="cd06225">
    <property type="entry name" value="HAMP"/>
    <property type="match status" value="1"/>
</dbReference>
<evidence type="ECO:0000256" key="4">
    <source>
        <dbReference type="ARBA" id="ARBA00022553"/>
    </source>
</evidence>
<dbReference type="InterPro" id="IPR003594">
    <property type="entry name" value="HATPase_dom"/>
</dbReference>
<evidence type="ECO:0000313" key="15">
    <source>
        <dbReference type="EMBL" id="MBC9719017.1"/>
    </source>
</evidence>
<evidence type="ECO:0000313" key="16">
    <source>
        <dbReference type="Proteomes" id="UP000642284"/>
    </source>
</evidence>
<organism evidence="15 16">
    <name type="scientific">Streptomyces polyasparticus</name>
    <dbReference type="NCBI Taxonomy" id="2767826"/>
    <lineage>
        <taxon>Bacteria</taxon>
        <taxon>Bacillati</taxon>
        <taxon>Actinomycetota</taxon>
        <taxon>Actinomycetes</taxon>
        <taxon>Kitasatosporales</taxon>
        <taxon>Streptomycetaceae</taxon>
        <taxon>Streptomyces</taxon>
    </lineage>
</organism>
<feature type="domain" description="Histidine kinase" evidence="13">
    <location>
        <begin position="184"/>
        <end position="396"/>
    </location>
</feature>
<dbReference type="CDD" id="cd00082">
    <property type="entry name" value="HisKA"/>
    <property type="match status" value="1"/>
</dbReference>
<dbReference type="Pfam" id="PF00512">
    <property type="entry name" value="HisKA"/>
    <property type="match status" value="1"/>
</dbReference>
<dbReference type="GO" id="GO:0016301">
    <property type="term" value="F:kinase activity"/>
    <property type="evidence" value="ECO:0007669"/>
    <property type="project" value="UniProtKB-KW"/>
</dbReference>
<keyword evidence="5" id="KW-0808">Transferase</keyword>
<dbReference type="Gene3D" id="6.10.340.10">
    <property type="match status" value="1"/>
</dbReference>
<dbReference type="InterPro" id="IPR003660">
    <property type="entry name" value="HAMP_dom"/>
</dbReference>
<dbReference type="InterPro" id="IPR050428">
    <property type="entry name" value="TCS_sensor_his_kinase"/>
</dbReference>
<dbReference type="InterPro" id="IPR003661">
    <property type="entry name" value="HisK_dim/P_dom"/>
</dbReference>
<evidence type="ECO:0000256" key="3">
    <source>
        <dbReference type="ARBA" id="ARBA00012438"/>
    </source>
</evidence>
<keyword evidence="9" id="KW-0902">Two-component regulatory system</keyword>
<comment type="subcellular location">
    <subcellularLocation>
        <location evidence="2">Cell membrane</location>
    </subcellularLocation>
</comment>
<dbReference type="EMBL" id="JACTVJ010000031">
    <property type="protein sequence ID" value="MBC9719017.1"/>
    <property type="molecule type" value="Genomic_DNA"/>
</dbReference>
<evidence type="ECO:0000259" key="14">
    <source>
        <dbReference type="PROSITE" id="PS50885"/>
    </source>
</evidence>
<protein>
    <recommendedName>
        <fullName evidence="3">histidine kinase</fullName>
        <ecNumber evidence="3">2.7.13.3</ecNumber>
    </recommendedName>
</protein>
<dbReference type="PROSITE" id="PS50109">
    <property type="entry name" value="HIS_KIN"/>
    <property type="match status" value="1"/>
</dbReference>
<feature type="compositionally biased region" description="Low complexity" evidence="11">
    <location>
        <begin position="11"/>
        <end position="27"/>
    </location>
</feature>
<dbReference type="PRINTS" id="PR00344">
    <property type="entry name" value="BCTRLSENSOR"/>
</dbReference>
<feature type="transmembrane region" description="Helical" evidence="12">
    <location>
        <begin position="94"/>
        <end position="122"/>
    </location>
</feature>
<feature type="transmembrane region" description="Helical" evidence="12">
    <location>
        <begin position="50"/>
        <end position="74"/>
    </location>
</feature>
<dbReference type="SMART" id="SM00304">
    <property type="entry name" value="HAMP"/>
    <property type="match status" value="1"/>
</dbReference>
<dbReference type="SMART" id="SM00388">
    <property type="entry name" value="HisKA"/>
    <property type="match status" value="1"/>
</dbReference>
<reference evidence="15 16" key="1">
    <citation type="submission" date="2020-08" db="EMBL/GenBank/DDBJ databases">
        <title>Genemic of Streptomyces polyaspartic.</title>
        <authorList>
            <person name="Liu W."/>
        </authorList>
    </citation>
    <scope>NUCLEOTIDE SEQUENCE [LARGE SCALE GENOMIC DNA]</scope>
    <source>
        <strain evidence="15 16">TRM66268-LWL</strain>
    </source>
</reference>
<dbReference type="Proteomes" id="UP000642284">
    <property type="component" value="Unassembled WGS sequence"/>
</dbReference>
<evidence type="ECO:0000256" key="8">
    <source>
        <dbReference type="ARBA" id="ARBA00022989"/>
    </source>
</evidence>
<keyword evidence="8 12" id="KW-1133">Transmembrane helix</keyword>
<dbReference type="SMART" id="SM00387">
    <property type="entry name" value="HATPase_c"/>
    <property type="match status" value="1"/>
</dbReference>
<dbReference type="PROSITE" id="PS50885">
    <property type="entry name" value="HAMP"/>
    <property type="match status" value="1"/>
</dbReference>
<evidence type="ECO:0000256" key="7">
    <source>
        <dbReference type="ARBA" id="ARBA00022777"/>
    </source>
</evidence>
<sequence>MPYGSRCRRCASGSGSRGSSPRCRASATGSTQPLEGSVPRQPGWSVRLKLTLSYAGFLVLAGALLLAAIGWFLLEEGWLQTNESGRWRMTPGTTFIRGFAPLAALVMLFLLVFGLVGGWILAGRMLAPLTRITDAARMATHGSLSHRIRLPGRDDEFRELADAFDTMLARLEAHVAEQRRFAANASHELRTPLAISKSLLDVARADPARDIDELLDRLSTVNTRAIDLAEALLLMSRAEQRTFTPEEVDLSLMAEEACETLLPLAEKRGVTVETSGEITRTTGSPALLGQLVVNLVHNAIAHNLPDGGSVWITTTARPHAAELTVENTGELLSPELVATLTEPFQRGTERVHGDHAGVGLGLAIVERIVQVHDGTLTLRPRAEGGLHIRVQLPAVHAQGQWQAQSPAQPGKQWPAVQKDDQ</sequence>
<feature type="domain" description="HAMP" evidence="14">
    <location>
        <begin position="123"/>
        <end position="176"/>
    </location>
</feature>
<dbReference type="InterPro" id="IPR036097">
    <property type="entry name" value="HisK_dim/P_sf"/>
</dbReference>
<dbReference type="EC" id="2.7.13.3" evidence="3"/>
<comment type="caution">
    <text evidence="15">The sequence shown here is derived from an EMBL/GenBank/DDBJ whole genome shotgun (WGS) entry which is preliminary data.</text>
</comment>
<dbReference type="PANTHER" id="PTHR45436">
    <property type="entry name" value="SENSOR HISTIDINE KINASE YKOH"/>
    <property type="match status" value="1"/>
</dbReference>
<evidence type="ECO:0000256" key="9">
    <source>
        <dbReference type="ARBA" id="ARBA00023012"/>
    </source>
</evidence>
<dbReference type="Pfam" id="PF00672">
    <property type="entry name" value="HAMP"/>
    <property type="match status" value="1"/>
</dbReference>
<dbReference type="Pfam" id="PF02518">
    <property type="entry name" value="HATPase_c"/>
    <property type="match status" value="1"/>
</dbReference>
<feature type="region of interest" description="Disordered" evidence="11">
    <location>
        <begin position="11"/>
        <end position="38"/>
    </location>
</feature>
<dbReference type="SUPFAM" id="SSF47384">
    <property type="entry name" value="Homodimeric domain of signal transducing histidine kinase"/>
    <property type="match status" value="1"/>
</dbReference>
<keyword evidence="6 12" id="KW-0812">Transmembrane</keyword>
<dbReference type="InterPro" id="IPR036890">
    <property type="entry name" value="HATPase_C_sf"/>
</dbReference>
<keyword evidence="10 12" id="KW-0472">Membrane</keyword>
<dbReference type="SUPFAM" id="SSF55874">
    <property type="entry name" value="ATPase domain of HSP90 chaperone/DNA topoisomerase II/histidine kinase"/>
    <property type="match status" value="1"/>
</dbReference>
<dbReference type="InterPro" id="IPR004358">
    <property type="entry name" value="Sig_transdc_His_kin-like_C"/>
</dbReference>
<keyword evidence="16" id="KW-1185">Reference proteome</keyword>
<evidence type="ECO:0000256" key="2">
    <source>
        <dbReference type="ARBA" id="ARBA00004236"/>
    </source>
</evidence>
<comment type="catalytic activity">
    <reaction evidence="1">
        <text>ATP + protein L-histidine = ADP + protein N-phospho-L-histidine.</text>
        <dbReference type="EC" id="2.7.13.3"/>
    </reaction>
</comment>
<keyword evidence="4" id="KW-0597">Phosphoprotein</keyword>
<evidence type="ECO:0000256" key="5">
    <source>
        <dbReference type="ARBA" id="ARBA00022679"/>
    </source>
</evidence>
<evidence type="ECO:0000256" key="10">
    <source>
        <dbReference type="ARBA" id="ARBA00023136"/>
    </source>
</evidence>
<dbReference type="SUPFAM" id="SSF158472">
    <property type="entry name" value="HAMP domain-like"/>
    <property type="match status" value="1"/>
</dbReference>
<evidence type="ECO:0000256" key="1">
    <source>
        <dbReference type="ARBA" id="ARBA00000085"/>
    </source>
</evidence>